<gene>
    <name evidence="4" type="ORF">Thimo_2411</name>
</gene>
<dbReference type="AlphaFoldDB" id="L0GZ86"/>
<comment type="similarity">
    <text evidence="1">Belongs to the complex I 30 kDa subunit family.</text>
</comment>
<feature type="domain" description="NADH:ubiquinone oxidoreductase 30kDa subunit" evidence="3">
    <location>
        <begin position="27"/>
        <end position="144"/>
    </location>
</feature>
<dbReference type="EMBL" id="CP003051">
    <property type="protein sequence ID" value="AGA91147.1"/>
    <property type="molecule type" value="Genomic_DNA"/>
</dbReference>
<dbReference type="InterPro" id="IPR037232">
    <property type="entry name" value="NADH_quin_OxRdtase_su_C/D-like"/>
</dbReference>
<organism evidence="4 5">
    <name type="scientific">Thioflavicoccus mobilis 8321</name>
    <dbReference type="NCBI Taxonomy" id="765912"/>
    <lineage>
        <taxon>Bacteria</taxon>
        <taxon>Pseudomonadati</taxon>
        <taxon>Pseudomonadota</taxon>
        <taxon>Gammaproteobacteria</taxon>
        <taxon>Chromatiales</taxon>
        <taxon>Chromatiaceae</taxon>
        <taxon>Thioflavicoccus</taxon>
    </lineage>
</organism>
<feature type="region of interest" description="Disordered" evidence="2">
    <location>
        <begin position="162"/>
        <end position="199"/>
    </location>
</feature>
<proteinExistence type="inferred from homology"/>
<dbReference type="HOGENOM" id="CLU_042628_6_1_6"/>
<dbReference type="PANTHER" id="PTHR10884">
    <property type="entry name" value="NADH DEHYDROGENASE UBIQUINONE IRON-SULFUR PROTEIN 3"/>
    <property type="match status" value="1"/>
</dbReference>
<dbReference type="SUPFAM" id="SSF143243">
    <property type="entry name" value="Nqo5-like"/>
    <property type="match status" value="1"/>
</dbReference>
<dbReference type="PANTHER" id="PTHR10884:SF14">
    <property type="entry name" value="NADH DEHYDROGENASE [UBIQUINONE] IRON-SULFUR PROTEIN 3, MITOCHONDRIAL"/>
    <property type="match status" value="1"/>
</dbReference>
<name>L0GZ86_9GAMM</name>
<evidence type="ECO:0000313" key="4">
    <source>
        <dbReference type="EMBL" id="AGA91147.1"/>
    </source>
</evidence>
<keyword evidence="4" id="KW-0830">Ubiquinone</keyword>
<dbReference type="KEGG" id="tmb:Thimo_2411"/>
<dbReference type="InterPro" id="IPR001268">
    <property type="entry name" value="NADH_UbQ_OxRdtase_30kDa_su"/>
</dbReference>
<evidence type="ECO:0000256" key="1">
    <source>
        <dbReference type="ARBA" id="ARBA00007569"/>
    </source>
</evidence>
<dbReference type="Pfam" id="PF00329">
    <property type="entry name" value="Complex1_30kDa"/>
    <property type="match status" value="1"/>
</dbReference>
<keyword evidence="5" id="KW-1185">Reference proteome</keyword>
<dbReference type="STRING" id="765912.Thimo_2411"/>
<sequence length="199" mass="22561">MLDALLPRLHGFEFLEQAQRRSNLAFVRVPKAQLFSLLGLLRQRHGFVTLTTIGCTDWLEDGVFSLTYLLESAGRDRCLGVQTWIGRDGEGLETAIPLWPQAEIFERELHEMYGIPFDGHPSLGDFMLEGWTGTPPMRREFDTLKFVEETFVMRDGRDDNLNVRDQIRKRKEAKKAAEAQAKAEAQPETQTPPGAGDAK</sequence>
<reference evidence="4 5" key="1">
    <citation type="submission" date="2011-09" db="EMBL/GenBank/DDBJ databases">
        <title>Complete sequence of chromosome of Thioflavicoccus mobilis 8321.</title>
        <authorList>
            <consortium name="US DOE Joint Genome Institute"/>
            <person name="Lucas S."/>
            <person name="Han J."/>
            <person name="Lapidus A."/>
            <person name="Cheng J.-F."/>
            <person name="Goodwin L."/>
            <person name="Pitluck S."/>
            <person name="Peters L."/>
            <person name="Ovchinnikova G."/>
            <person name="Lu M."/>
            <person name="Detter J.C."/>
            <person name="Han C."/>
            <person name="Tapia R."/>
            <person name="Land M."/>
            <person name="Hauser L."/>
            <person name="Kyrpides N."/>
            <person name="Ivanova N."/>
            <person name="Pagani I."/>
            <person name="Vogl K."/>
            <person name="Liu Z."/>
            <person name="Imhoff J."/>
            <person name="Thiel V."/>
            <person name="Frigaard N.-U."/>
            <person name="Bryant D."/>
            <person name="Woyke T."/>
        </authorList>
    </citation>
    <scope>NUCLEOTIDE SEQUENCE [LARGE SCALE GENOMIC DNA]</scope>
    <source>
        <strain evidence="4 5">8321</strain>
    </source>
</reference>
<evidence type="ECO:0000313" key="5">
    <source>
        <dbReference type="Proteomes" id="UP000010816"/>
    </source>
</evidence>
<evidence type="ECO:0000259" key="3">
    <source>
        <dbReference type="Pfam" id="PF00329"/>
    </source>
</evidence>
<dbReference type="GO" id="GO:0008137">
    <property type="term" value="F:NADH dehydrogenase (ubiquinone) activity"/>
    <property type="evidence" value="ECO:0007669"/>
    <property type="project" value="InterPro"/>
</dbReference>
<accession>L0GZ86</accession>
<dbReference type="RefSeq" id="WP_015281280.1">
    <property type="nucleotide sequence ID" value="NC_019940.1"/>
</dbReference>
<dbReference type="Gene3D" id="3.30.460.80">
    <property type="entry name" value="NADH:ubiquinone oxidoreductase, 30kDa subunit"/>
    <property type="match status" value="1"/>
</dbReference>
<evidence type="ECO:0000256" key="2">
    <source>
        <dbReference type="SAM" id="MobiDB-lite"/>
    </source>
</evidence>
<dbReference type="eggNOG" id="COG0852">
    <property type="taxonomic scope" value="Bacteria"/>
</dbReference>
<dbReference type="OrthoDB" id="9803286at2"/>
<dbReference type="Proteomes" id="UP000010816">
    <property type="component" value="Chromosome"/>
</dbReference>
<protein>
    <submittedName>
        <fullName evidence="4">NADH:ubiquinone oxidoreductase 27 kD subunit</fullName>
    </submittedName>
</protein>